<dbReference type="InterPro" id="IPR013751">
    <property type="entry name" value="ACP_syn_III_N"/>
</dbReference>
<dbReference type="Pfam" id="PF08541">
    <property type="entry name" value="ACP_syn_III_C"/>
    <property type="match status" value="1"/>
</dbReference>
<protein>
    <recommendedName>
        <fullName evidence="9">Beta-ketoacyl-[acyl-carrier-protein] synthase III</fullName>
        <shortName evidence="9">Beta-ketoacyl-ACP synthase III</shortName>
        <shortName evidence="9">KAS III</shortName>
        <ecNumber evidence="9">2.3.1.180</ecNumber>
    </recommendedName>
    <alternativeName>
        <fullName evidence="9">3-oxoacyl-[acyl-carrier-protein] synthase 3</fullName>
    </alternativeName>
    <alternativeName>
        <fullName evidence="9">3-oxoacyl-[acyl-carrier-protein] synthase III</fullName>
    </alternativeName>
</protein>
<evidence type="ECO:0000256" key="9">
    <source>
        <dbReference type="HAMAP-Rule" id="MF_01815"/>
    </source>
</evidence>
<reference evidence="12" key="1">
    <citation type="submission" date="2020-08" db="EMBL/GenBank/DDBJ databases">
        <title>Genome public.</title>
        <authorList>
            <person name="Liu C."/>
            <person name="Sun Q."/>
        </authorList>
    </citation>
    <scope>NUCLEOTIDE SEQUENCE</scope>
    <source>
        <strain evidence="12">NSJ-15</strain>
    </source>
</reference>
<dbReference type="GO" id="GO:0004315">
    <property type="term" value="F:3-oxoacyl-[acyl-carrier-protein] synthase activity"/>
    <property type="evidence" value="ECO:0007669"/>
    <property type="project" value="InterPro"/>
</dbReference>
<dbReference type="GO" id="GO:0006633">
    <property type="term" value="P:fatty acid biosynthetic process"/>
    <property type="evidence" value="ECO:0007669"/>
    <property type="project" value="UniProtKB-UniRule"/>
</dbReference>
<keyword evidence="3 9" id="KW-0444">Lipid biosynthesis</keyword>
<dbReference type="EMBL" id="JACRTL010000002">
    <property type="protein sequence ID" value="MBC8610636.1"/>
    <property type="molecule type" value="Genomic_DNA"/>
</dbReference>
<feature type="active site" evidence="9">
    <location>
        <position position="286"/>
    </location>
</feature>
<dbReference type="NCBIfam" id="NF006829">
    <property type="entry name" value="PRK09352.1"/>
    <property type="match status" value="1"/>
</dbReference>
<gene>
    <name evidence="9" type="primary">fabH</name>
    <name evidence="12" type="ORF">H8702_05800</name>
</gene>
<evidence type="ECO:0000256" key="8">
    <source>
        <dbReference type="ARBA" id="ARBA00023315"/>
    </source>
</evidence>
<comment type="subunit">
    <text evidence="9">Homodimer.</text>
</comment>
<comment type="subcellular location">
    <subcellularLocation>
        <location evidence="9">Cytoplasm</location>
    </subcellularLocation>
</comment>
<evidence type="ECO:0000256" key="4">
    <source>
        <dbReference type="ARBA" id="ARBA00022679"/>
    </source>
</evidence>
<keyword evidence="5 9" id="KW-0276">Fatty acid metabolism</keyword>
<dbReference type="Gene3D" id="3.40.47.10">
    <property type="match status" value="1"/>
</dbReference>
<proteinExistence type="inferred from homology"/>
<keyword evidence="13" id="KW-1185">Reference proteome</keyword>
<dbReference type="HAMAP" id="MF_01815">
    <property type="entry name" value="FabH"/>
    <property type="match status" value="1"/>
</dbReference>
<dbReference type="GO" id="GO:0033818">
    <property type="term" value="F:beta-ketoacyl-acyl-carrier-protein synthase III activity"/>
    <property type="evidence" value="ECO:0007669"/>
    <property type="project" value="UniProtKB-UniRule"/>
</dbReference>
<feature type="active site" evidence="9">
    <location>
        <position position="111"/>
    </location>
</feature>
<evidence type="ECO:0000259" key="11">
    <source>
        <dbReference type="Pfam" id="PF08545"/>
    </source>
</evidence>
<evidence type="ECO:0000256" key="1">
    <source>
        <dbReference type="ARBA" id="ARBA00008642"/>
    </source>
</evidence>
<evidence type="ECO:0000256" key="6">
    <source>
        <dbReference type="ARBA" id="ARBA00023098"/>
    </source>
</evidence>
<keyword evidence="7 9" id="KW-0275">Fatty acid biosynthesis</keyword>
<comment type="pathway">
    <text evidence="9">Lipid metabolism; fatty acid biosynthesis.</text>
</comment>
<feature type="domain" description="Beta-ketoacyl-[acyl-carrier-protein] synthase III C-terminal" evidence="10">
    <location>
        <begin position="241"/>
        <end position="329"/>
    </location>
</feature>
<dbReference type="InterPro" id="IPR016039">
    <property type="entry name" value="Thiolase-like"/>
</dbReference>
<dbReference type="Pfam" id="PF08545">
    <property type="entry name" value="ACP_syn_III"/>
    <property type="match status" value="1"/>
</dbReference>
<evidence type="ECO:0000256" key="3">
    <source>
        <dbReference type="ARBA" id="ARBA00022516"/>
    </source>
</evidence>
<comment type="similarity">
    <text evidence="1 9">Belongs to the thiolase-like superfamily. FabH family.</text>
</comment>
<keyword evidence="6 9" id="KW-0443">Lipid metabolism</keyword>
<feature type="active site" evidence="9">
    <location>
        <position position="256"/>
    </location>
</feature>
<evidence type="ECO:0000256" key="7">
    <source>
        <dbReference type="ARBA" id="ARBA00023160"/>
    </source>
</evidence>
<organism evidence="12 13">
    <name type="scientific">Massiliimalia timonensis</name>
    <dbReference type="NCBI Taxonomy" id="1987501"/>
    <lineage>
        <taxon>Bacteria</taxon>
        <taxon>Bacillati</taxon>
        <taxon>Bacillota</taxon>
        <taxon>Clostridia</taxon>
        <taxon>Eubacteriales</taxon>
        <taxon>Oscillospiraceae</taxon>
        <taxon>Massiliimalia</taxon>
    </lineage>
</organism>
<evidence type="ECO:0000259" key="10">
    <source>
        <dbReference type="Pfam" id="PF08541"/>
    </source>
</evidence>
<evidence type="ECO:0000313" key="12">
    <source>
        <dbReference type="EMBL" id="MBC8610636.1"/>
    </source>
</evidence>
<feature type="domain" description="Beta-ketoacyl-[acyl-carrier-protein] synthase III N-terminal" evidence="11">
    <location>
        <begin position="105"/>
        <end position="169"/>
    </location>
</feature>
<dbReference type="PANTHER" id="PTHR34069">
    <property type="entry name" value="3-OXOACYL-[ACYL-CARRIER-PROTEIN] SYNTHASE 3"/>
    <property type="match status" value="1"/>
</dbReference>
<keyword evidence="8 9" id="KW-0012">Acyltransferase</keyword>
<evidence type="ECO:0000256" key="5">
    <source>
        <dbReference type="ARBA" id="ARBA00022832"/>
    </source>
</evidence>
<dbReference type="Proteomes" id="UP000632659">
    <property type="component" value="Unassembled WGS sequence"/>
</dbReference>
<name>A0A8J6PE82_9FIRM</name>
<dbReference type="InterPro" id="IPR004655">
    <property type="entry name" value="FabH"/>
</dbReference>
<dbReference type="PANTHER" id="PTHR34069:SF2">
    <property type="entry name" value="BETA-KETOACYL-[ACYL-CARRIER-PROTEIN] SYNTHASE III"/>
    <property type="match status" value="1"/>
</dbReference>
<comment type="caution">
    <text evidence="12">The sequence shown here is derived from an EMBL/GenBank/DDBJ whole genome shotgun (WGS) entry which is preliminary data.</text>
</comment>
<dbReference type="EC" id="2.3.1.180" evidence="9"/>
<dbReference type="RefSeq" id="WP_187536378.1">
    <property type="nucleotide sequence ID" value="NZ_JACRTL010000002.1"/>
</dbReference>
<dbReference type="AlphaFoldDB" id="A0A8J6PE82"/>
<dbReference type="InterPro" id="IPR013747">
    <property type="entry name" value="ACP_syn_III_C"/>
</dbReference>
<evidence type="ECO:0000313" key="13">
    <source>
        <dbReference type="Proteomes" id="UP000632659"/>
    </source>
</evidence>
<dbReference type="SUPFAM" id="SSF53901">
    <property type="entry name" value="Thiolase-like"/>
    <property type="match status" value="1"/>
</dbReference>
<comment type="function">
    <text evidence="9">Catalyzes the condensation reaction of fatty acid synthesis by the addition to an acyl acceptor of two carbons from malonyl-ACP. Catalyzes the first condensation reaction which initiates fatty acid synthesis and may therefore play a role in governing the total rate of fatty acid production. Possesses both acetoacetyl-ACP synthase and acetyl transacylase activities. Its substrate specificity determines the biosynthesis of branched-chain and/or straight-chain of fatty acids.</text>
</comment>
<dbReference type="CDD" id="cd00830">
    <property type="entry name" value="KAS_III"/>
    <property type="match status" value="1"/>
</dbReference>
<keyword evidence="2 9" id="KW-0963">Cytoplasm</keyword>
<dbReference type="GO" id="GO:0005737">
    <property type="term" value="C:cytoplasm"/>
    <property type="evidence" value="ECO:0007669"/>
    <property type="project" value="UniProtKB-SubCell"/>
</dbReference>
<dbReference type="GO" id="GO:0044550">
    <property type="term" value="P:secondary metabolite biosynthetic process"/>
    <property type="evidence" value="ECO:0007669"/>
    <property type="project" value="TreeGrafter"/>
</dbReference>
<evidence type="ECO:0000256" key="2">
    <source>
        <dbReference type="ARBA" id="ARBA00022490"/>
    </source>
</evidence>
<sequence>MAIKIIGTGRYVPEVIADNEDFAKIVDTSDEWITTRTGIKTRHITNGVLAFQMGAKASEQAIKRAGIEAEEIDMILATTVTPDCLTPSLACLVGQELGIESAACMDLNAACAGYVFALDVAQKYLDSGCAKTILIVSSEIITRMVDYSDRGTCVLFGDGAAATVVTKGEGLYSCVLKGKPQGAVKIFTKLPEPKNPFSDKPFDWGYNEMNEAPTGYMQMAGNDVYKFATVAMPEAVELAAEQAGLKVEDLDLIIPHQANIRIVQTAIKRLKLPAERFYINIQDFGNISSACIPLALSQLDEQGRLKKGDKICVVGFGAGLTYGASIFEW</sequence>
<feature type="region of interest" description="ACP-binding" evidence="9">
    <location>
        <begin position="257"/>
        <end position="261"/>
    </location>
</feature>
<dbReference type="NCBIfam" id="TIGR00747">
    <property type="entry name" value="fabH"/>
    <property type="match status" value="1"/>
</dbReference>
<dbReference type="UniPathway" id="UPA00094"/>
<keyword evidence="9" id="KW-0511">Multifunctional enzyme</keyword>
<accession>A0A8J6PE82</accession>
<keyword evidence="4 9" id="KW-0808">Transferase</keyword>
<comment type="catalytic activity">
    <reaction evidence="9">
        <text>malonyl-[ACP] + acetyl-CoA + H(+) = 3-oxobutanoyl-[ACP] + CO2 + CoA</text>
        <dbReference type="Rhea" id="RHEA:12080"/>
        <dbReference type="Rhea" id="RHEA-COMP:9623"/>
        <dbReference type="Rhea" id="RHEA-COMP:9625"/>
        <dbReference type="ChEBI" id="CHEBI:15378"/>
        <dbReference type="ChEBI" id="CHEBI:16526"/>
        <dbReference type="ChEBI" id="CHEBI:57287"/>
        <dbReference type="ChEBI" id="CHEBI:57288"/>
        <dbReference type="ChEBI" id="CHEBI:78449"/>
        <dbReference type="ChEBI" id="CHEBI:78450"/>
        <dbReference type="EC" id="2.3.1.180"/>
    </reaction>
</comment>
<comment type="domain">
    <text evidence="9">The last Arg residue of the ACP-binding site is essential for the weak association between ACP/AcpP and FabH.</text>
</comment>